<dbReference type="Gene3D" id="4.10.280.10">
    <property type="entry name" value="Helix-loop-helix DNA-binding domain"/>
    <property type="match status" value="1"/>
</dbReference>
<dbReference type="OrthoDB" id="2133190at2759"/>
<keyword evidence="3" id="KW-0804">Transcription</keyword>
<evidence type="ECO:0000256" key="6">
    <source>
        <dbReference type="SAM" id="MobiDB-lite"/>
    </source>
</evidence>
<feature type="compositionally biased region" description="Polar residues" evidence="6">
    <location>
        <begin position="63"/>
        <end position="99"/>
    </location>
</feature>
<feature type="region of interest" description="Disordered" evidence="6">
    <location>
        <begin position="1"/>
        <end position="101"/>
    </location>
</feature>
<feature type="compositionally biased region" description="Low complexity" evidence="6">
    <location>
        <begin position="169"/>
        <end position="184"/>
    </location>
</feature>
<evidence type="ECO:0000259" key="7">
    <source>
        <dbReference type="PROSITE" id="PS50888"/>
    </source>
</evidence>
<dbReference type="GO" id="GO:0005634">
    <property type="term" value="C:nucleus"/>
    <property type="evidence" value="ECO:0007669"/>
    <property type="project" value="UniProtKB-SubCell"/>
</dbReference>
<dbReference type="PANTHER" id="PTHR47336:SF2">
    <property type="entry name" value="TRANSCRIPTION FACTOR HMS1-RELATED"/>
    <property type="match status" value="1"/>
</dbReference>
<dbReference type="GO" id="GO:0045944">
    <property type="term" value="P:positive regulation of transcription by RNA polymerase II"/>
    <property type="evidence" value="ECO:0007669"/>
    <property type="project" value="InterPro"/>
</dbReference>
<sequence>MADDGATNRFGFEGPNFSFMNESPAGTEASANPSSLAEADASGAQQQPPPPPPQQQQQHLYPPSTSAPNWDFQTTPAYDNINIGASTAPTTQPGVSATTWPLPVFDQSQDAPFNFAGFSPSDVNSNVVFGAPNTEALNTTRQPGAAPMSPALQQKLRNIAMPPHLQYNSPKSASSPDSANNDSKGGIASSPEQGDGSKRDVRKRKASSDPEDEDDADDDDKPVKKTAHNMIEKRYRTNINDKIAALRDSVPSLRIMCKSARGEDTTEDREELHGLTPAHKLNKATVLSKATEYIRHLEKRNNRLLEENAAMQARIAAFEKLFMAGAMNGSMSPMQHPLTPMQYAQDNPQQFGSSPMGTPQPSNPASSGMIQVPDDMKRIISAQMAVGQPYPVPQQSFRGGNPPMMRQQQMQHQHQQAQQNGFFQGNPYFGKLMVGSLAGLMIIEAVRESEAGTETTEGRGLFALPLHFLRSLASSLDVRVMGYHALSSLKTLLLLGTFLWIFVPSLFASTDPQSKKPQAAMPRKAPSTASSIQIRRQAWLTSIQTVWVPQRSFILEAAALVLKAMKLSIRNAFGFHVFQMLTGITREQEVARVKAWSIALDSQLAGGDMDICKSRLALTLLASCTLPDTPIRSMMKALHIRLLLWQVTSSRLVQAGVNVIAAERARSKWKEARELNQLLVRLRRGAPGSLPHDDELPEHLVALVEQDCDDVLTPQVIQRAHNLAFSMDTTHNVTEPIDHMNSIVDDVAISSPLDAVAAWWSTQVLHQVLGDALDKGASPKAPDAVASSIDIAIRVSPIGSYAHMRAILARAVLVKQSRGAHIAAALQTLKSDRITGPFTKSNLIVGQRFDDFSADFSITLRCAMTIAHLTRVANTPKATLANVDFLNFFVRPENIACMTLLGFTSVMELMDHLLLHRDRDQSVEIEVILEKFAATLRLWIGGQFASQCGIHAELRQQIVERCLAVTKSLVGMEIDTGYGGMSDEETVRE</sequence>
<dbReference type="Pfam" id="PF00010">
    <property type="entry name" value="HLH"/>
    <property type="match status" value="1"/>
</dbReference>
<comment type="caution">
    <text evidence="8">The sequence shown here is derived from an EMBL/GenBank/DDBJ whole genome shotgun (WGS) entry which is preliminary data.</text>
</comment>
<evidence type="ECO:0000256" key="2">
    <source>
        <dbReference type="ARBA" id="ARBA00023015"/>
    </source>
</evidence>
<organism evidence="8 9">
    <name type="scientific">Metarhizium album (strain ARSEF 1941)</name>
    <dbReference type="NCBI Taxonomy" id="1081103"/>
    <lineage>
        <taxon>Eukaryota</taxon>
        <taxon>Fungi</taxon>
        <taxon>Dikarya</taxon>
        <taxon>Ascomycota</taxon>
        <taxon>Pezizomycotina</taxon>
        <taxon>Sordariomycetes</taxon>
        <taxon>Hypocreomycetidae</taxon>
        <taxon>Hypocreales</taxon>
        <taxon>Clavicipitaceae</taxon>
        <taxon>Metarhizium</taxon>
    </lineage>
</organism>
<feature type="compositionally biased region" description="Acidic residues" evidence="6">
    <location>
        <begin position="209"/>
        <end position="220"/>
    </location>
</feature>
<dbReference type="HOGENOM" id="CLU_008057_1_0_1"/>
<protein>
    <submittedName>
        <fullName evidence="8">Dihydrodipicolinate synthase</fullName>
    </submittedName>
</protein>
<dbReference type="GO" id="GO:0032933">
    <property type="term" value="P:SREBP signaling pathway"/>
    <property type="evidence" value="ECO:0007669"/>
    <property type="project" value="InterPro"/>
</dbReference>
<feature type="region of interest" description="Disordered" evidence="6">
    <location>
        <begin position="345"/>
        <end position="367"/>
    </location>
</feature>
<keyword evidence="5" id="KW-0175">Coiled coil</keyword>
<feature type="domain" description="BHLH" evidence="7">
    <location>
        <begin position="223"/>
        <end position="297"/>
    </location>
</feature>
<evidence type="ECO:0000313" key="8">
    <source>
        <dbReference type="EMBL" id="KHO01750.1"/>
    </source>
</evidence>
<dbReference type="GO" id="GO:0046983">
    <property type="term" value="F:protein dimerization activity"/>
    <property type="evidence" value="ECO:0007669"/>
    <property type="project" value="InterPro"/>
</dbReference>
<feature type="region of interest" description="Disordered" evidence="6">
    <location>
        <begin position="134"/>
        <end position="232"/>
    </location>
</feature>
<dbReference type="InterPro" id="IPR036638">
    <property type="entry name" value="HLH_DNA-bd_sf"/>
</dbReference>
<gene>
    <name evidence="8" type="ORF">MAM_00751</name>
</gene>
<dbReference type="STRING" id="1081103.A0A0B2X8D0"/>
<accession>A0A0B2X8D0</accession>
<evidence type="ECO:0000256" key="4">
    <source>
        <dbReference type="ARBA" id="ARBA00023242"/>
    </source>
</evidence>
<dbReference type="GeneID" id="63735206"/>
<name>A0A0B2X8D0_METAS</name>
<evidence type="ECO:0000256" key="1">
    <source>
        <dbReference type="ARBA" id="ARBA00004123"/>
    </source>
</evidence>
<evidence type="ECO:0000256" key="3">
    <source>
        <dbReference type="ARBA" id="ARBA00023163"/>
    </source>
</evidence>
<dbReference type="GO" id="GO:0016020">
    <property type="term" value="C:membrane"/>
    <property type="evidence" value="ECO:0007669"/>
    <property type="project" value="UniProtKB-ARBA"/>
</dbReference>
<dbReference type="InterPro" id="IPR011598">
    <property type="entry name" value="bHLH_dom"/>
</dbReference>
<reference evidence="8 9" key="1">
    <citation type="journal article" date="2014" name="Proc. Natl. Acad. Sci. U.S.A.">
        <title>Trajectory and genomic determinants of fungal-pathogen speciation and host adaptation.</title>
        <authorList>
            <person name="Hu X."/>
            <person name="Xiao G."/>
            <person name="Zheng P."/>
            <person name="Shang Y."/>
            <person name="Su Y."/>
            <person name="Zhang X."/>
            <person name="Liu X."/>
            <person name="Zhan S."/>
            <person name="St Leger R.J."/>
            <person name="Wang C."/>
        </authorList>
    </citation>
    <scope>NUCLEOTIDE SEQUENCE [LARGE SCALE GENOMIC DNA]</scope>
    <source>
        <strain evidence="8 9">ARSEF 1941</strain>
    </source>
</reference>
<dbReference type="RefSeq" id="XP_040682815.1">
    <property type="nucleotide sequence ID" value="XM_040819550.1"/>
</dbReference>
<dbReference type="InterPro" id="IPR052099">
    <property type="entry name" value="Regulatory_TF_Diverse"/>
</dbReference>
<dbReference type="SMART" id="SM00353">
    <property type="entry name" value="HLH"/>
    <property type="match status" value="1"/>
</dbReference>
<dbReference type="EMBL" id="AZHE01000001">
    <property type="protein sequence ID" value="KHO01750.1"/>
    <property type="molecule type" value="Genomic_DNA"/>
</dbReference>
<dbReference type="InterPro" id="IPR019006">
    <property type="entry name" value="Sre1_C"/>
</dbReference>
<dbReference type="CDD" id="cd11399">
    <property type="entry name" value="bHLHzip_scHMS1_like"/>
    <property type="match status" value="1"/>
</dbReference>
<dbReference type="PROSITE" id="PS50888">
    <property type="entry name" value="BHLH"/>
    <property type="match status" value="1"/>
</dbReference>
<dbReference type="Pfam" id="PF09427">
    <property type="entry name" value="DUF2014"/>
    <property type="match status" value="1"/>
</dbReference>
<dbReference type="Proteomes" id="UP000030816">
    <property type="component" value="Unassembled WGS sequence"/>
</dbReference>
<evidence type="ECO:0000313" key="9">
    <source>
        <dbReference type="Proteomes" id="UP000030816"/>
    </source>
</evidence>
<dbReference type="SUPFAM" id="SSF47459">
    <property type="entry name" value="HLH, helix-loop-helix DNA-binding domain"/>
    <property type="match status" value="1"/>
</dbReference>
<comment type="subcellular location">
    <subcellularLocation>
        <location evidence="1">Nucleus</location>
    </subcellularLocation>
</comment>
<keyword evidence="4" id="KW-0539">Nucleus</keyword>
<evidence type="ECO:0000256" key="5">
    <source>
        <dbReference type="SAM" id="Coils"/>
    </source>
</evidence>
<proteinExistence type="predicted"/>
<dbReference type="PANTHER" id="PTHR47336">
    <property type="entry name" value="TRANSCRIPTION FACTOR HMS1-RELATED"/>
    <property type="match status" value="1"/>
</dbReference>
<feature type="coiled-coil region" evidence="5">
    <location>
        <begin position="287"/>
        <end position="321"/>
    </location>
</feature>
<keyword evidence="9" id="KW-1185">Reference proteome</keyword>
<dbReference type="GO" id="GO:0003690">
    <property type="term" value="F:double-stranded DNA binding"/>
    <property type="evidence" value="ECO:0007669"/>
    <property type="project" value="UniProtKB-ARBA"/>
</dbReference>
<keyword evidence="2" id="KW-0805">Transcription regulation</keyword>
<dbReference type="AlphaFoldDB" id="A0A0B2X8D0"/>
<dbReference type="FunFam" id="4.10.280.10:FF:000116">
    <property type="entry name" value="Putative HLH transcription factor"/>
    <property type="match status" value="1"/>
</dbReference>